<feature type="domain" description="Ribosomal protein/NADH dehydrogenase" evidence="7">
    <location>
        <begin position="22"/>
        <end position="59"/>
    </location>
</feature>
<dbReference type="GO" id="GO:0005762">
    <property type="term" value="C:mitochondrial large ribosomal subunit"/>
    <property type="evidence" value="ECO:0007669"/>
    <property type="project" value="TreeGrafter"/>
</dbReference>
<dbReference type="GO" id="GO:0032543">
    <property type="term" value="P:mitochondrial translation"/>
    <property type="evidence" value="ECO:0007669"/>
    <property type="project" value="InterPro"/>
</dbReference>
<evidence type="ECO:0000256" key="5">
    <source>
        <dbReference type="ARBA" id="ARBA00023274"/>
    </source>
</evidence>
<keyword evidence="5" id="KW-0687">Ribonucleoprotein</keyword>
<evidence type="ECO:0000313" key="9">
    <source>
        <dbReference type="Proteomes" id="UP000005237"/>
    </source>
</evidence>
<dbReference type="InterPro" id="IPR036249">
    <property type="entry name" value="Thioredoxin-like_sf"/>
</dbReference>
<dbReference type="InterPro" id="IPR039927">
    <property type="entry name" value="Ribosomal_mL43"/>
</dbReference>
<dbReference type="EnsemblMetazoa" id="CJA09849.1">
    <property type="protein sequence ID" value="CJA09849.1"/>
    <property type="gene ID" value="WBGene00129053"/>
</dbReference>
<keyword evidence="3" id="KW-0689">Ribosomal protein</keyword>
<evidence type="ECO:0000256" key="6">
    <source>
        <dbReference type="ARBA" id="ARBA00035188"/>
    </source>
</evidence>
<evidence type="ECO:0000256" key="4">
    <source>
        <dbReference type="ARBA" id="ARBA00023128"/>
    </source>
</evidence>
<evidence type="ECO:0000256" key="1">
    <source>
        <dbReference type="ARBA" id="ARBA00004173"/>
    </source>
</evidence>
<organism evidence="8 9">
    <name type="scientific">Caenorhabditis japonica</name>
    <dbReference type="NCBI Taxonomy" id="281687"/>
    <lineage>
        <taxon>Eukaryota</taxon>
        <taxon>Metazoa</taxon>
        <taxon>Ecdysozoa</taxon>
        <taxon>Nematoda</taxon>
        <taxon>Chromadorea</taxon>
        <taxon>Rhabditida</taxon>
        <taxon>Rhabditina</taxon>
        <taxon>Rhabditomorpha</taxon>
        <taxon>Rhabditoidea</taxon>
        <taxon>Rhabditidae</taxon>
        <taxon>Peloderinae</taxon>
        <taxon>Caenorhabditis</taxon>
    </lineage>
</organism>
<proteinExistence type="inferred from homology"/>
<evidence type="ECO:0000256" key="2">
    <source>
        <dbReference type="ARBA" id="ARBA00006073"/>
    </source>
</evidence>
<comment type="similarity">
    <text evidence="2">Belongs to the mitochondrion-specific ribosomal protein mL43 family.</text>
</comment>
<dbReference type="PANTHER" id="PTHR21396">
    <property type="entry name" value="39S RIBOSOMAL PROTEIN L43"/>
    <property type="match status" value="1"/>
</dbReference>
<evidence type="ECO:0000256" key="3">
    <source>
        <dbReference type="ARBA" id="ARBA00022980"/>
    </source>
</evidence>
<reference evidence="8" key="2">
    <citation type="submission" date="2022-06" db="UniProtKB">
        <authorList>
            <consortium name="EnsemblMetazoa"/>
        </authorList>
    </citation>
    <scope>IDENTIFICATION</scope>
    <source>
        <strain evidence="8">DF5081</strain>
    </source>
</reference>
<name>A0A8R1HU72_CAEJA</name>
<dbReference type="GO" id="GO:0003735">
    <property type="term" value="F:structural constituent of ribosome"/>
    <property type="evidence" value="ECO:0007669"/>
    <property type="project" value="InterPro"/>
</dbReference>
<reference evidence="9" key="1">
    <citation type="submission" date="2010-08" db="EMBL/GenBank/DDBJ databases">
        <authorList>
            <consortium name="Caenorhabditis japonica Sequencing Consortium"/>
            <person name="Wilson R.K."/>
        </authorList>
    </citation>
    <scope>NUCLEOTIDE SEQUENCE [LARGE SCALE GENOMIC DNA]</scope>
    <source>
        <strain evidence="9">DF5081</strain>
    </source>
</reference>
<evidence type="ECO:0000259" key="7">
    <source>
        <dbReference type="Pfam" id="PF05047"/>
    </source>
</evidence>
<comment type="subcellular location">
    <subcellularLocation>
        <location evidence="1">Mitochondrion</location>
    </subcellularLocation>
</comment>
<accession>A0A8R1HU72</accession>
<evidence type="ECO:0000313" key="8">
    <source>
        <dbReference type="EnsemblMetazoa" id="CJA09849.1"/>
    </source>
</evidence>
<protein>
    <recommendedName>
        <fullName evidence="6">Large ribosomal subunit protein mL43</fullName>
    </recommendedName>
</protein>
<dbReference type="PANTHER" id="PTHR21396:SF2">
    <property type="entry name" value="LARGE RIBOSOMAL SUBUNIT PROTEIN ML43"/>
    <property type="match status" value="1"/>
</dbReference>
<dbReference type="Pfam" id="PF05047">
    <property type="entry name" value="L51_S25_CI-B8"/>
    <property type="match status" value="1"/>
</dbReference>
<dbReference type="SUPFAM" id="SSF52833">
    <property type="entry name" value="Thioredoxin-like"/>
    <property type="match status" value="1"/>
</dbReference>
<dbReference type="Gene3D" id="3.40.30.10">
    <property type="entry name" value="Glutaredoxin"/>
    <property type="match status" value="1"/>
</dbReference>
<sequence>MNTLVIFTFEGVNDTCVVSGKQHPSVVIYAQPVRNSNPSIRAEYGNGRTLQINAKNMSETEVAKDVHLLFSRSGEPVVKLESRQSALVPSIQGQWTPITWLPTEMNSQELPVKKFSEHKSTDTSATQFVLDNPPQ</sequence>
<keyword evidence="4" id="KW-0496">Mitochondrion</keyword>
<dbReference type="InterPro" id="IPR007741">
    <property type="entry name" value="Ribosomal_mL43/mS25/NADH_DH"/>
</dbReference>
<dbReference type="Proteomes" id="UP000005237">
    <property type="component" value="Unassembled WGS sequence"/>
</dbReference>
<dbReference type="AlphaFoldDB" id="A0A8R1HU72"/>
<keyword evidence="9" id="KW-1185">Reference proteome</keyword>